<dbReference type="InterPro" id="IPR007401">
    <property type="entry name" value="DUF454"/>
</dbReference>
<evidence type="ECO:0000256" key="2">
    <source>
        <dbReference type="SAM" id="Phobius"/>
    </source>
</evidence>
<accession>A0A842J9U1</accession>
<dbReference type="PANTHER" id="PTHR35813:SF1">
    <property type="entry name" value="INNER MEMBRANE PROTEIN YBAN"/>
    <property type="match status" value="1"/>
</dbReference>
<dbReference type="PANTHER" id="PTHR35813">
    <property type="entry name" value="INNER MEMBRANE PROTEIN YBAN"/>
    <property type="match status" value="1"/>
</dbReference>
<reference evidence="3 4" key="1">
    <citation type="submission" date="2020-08" db="EMBL/GenBank/DDBJ databases">
        <authorList>
            <person name="Liu C."/>
            <person name="Sun Q."/>
        </authorList>
    </citation>
    <scope>NUCLEOTIDE SEQUENCE [LARGE SCALE GENOMIC DNA]</scope>
    <source>
        <strain evidence="3 4">N22</strain>
    </source>
</reference>
<dbReference type="RefSeq" id="WP_185904798.1">
    <property type="nucleotide sequence ID" value="NZ_JACMSE010000003.1"/>
</dbReference>
<dbReference type="AlphaFoldDB" id="A0A842J9U1"/>
<organism evidence="3 4">
    <name type="scientific">Gordonibacter massiliensis</name>
    <name type="common">ex Traore et al. 2017</name>
    <dbReference type="NCBI Taxonomy" id="1841863"/>
    <lineage>
        <taxon>Bacteria</taxon>
        <taxon>Bacillati</taxon>
        <taxon>Actinomycetota</taxon>
        <taxon>Coriobacteriia</taxon>
        <taxon>Eggerthellales</taxon>
        <taxon>Eggerthellaceae</taxon>
        <taxon>Gordonibacter</taxon>
    </lineage>
</organism>
<dbReference type="Proteomes" id="UP000587396">
    <property type="component" value="Unassembled WGS sequence"/>
</dbReference>
<feature type="compositionally biased region" description="Basic and acidic residues" evidence="1">
    <location>
        <begin position="32"/>
        <end position="47"/>
    </location>
</feature>
<evidence type="ECO:0000313" key="4">
    <source>
        <dbReference type="Proteomes" id="UP000587396"/>
    </source>
</evidence>
<gene>
    <name evidence="3" type="ORF">H7313_05890</name>
</gene>
<sequence>MKETEAARANAASREIDGVEGASCGCEAGSTRAERGARDSRDADSARKARPRGGKAVRALWAAGGFAAFGLGALGAVLPILPTTPFLLVAAFCFTRSSERSRAWFRRTKLYRAVLEGYVAKRSMTVKAKLSLLVPITVVLAVSFALMGSVPAGRVVVAVVWAAHVVYFGFVVKTDRTAAASPKAAGEHAALERARASATLRTDGEGA</sequence>
<feature type="transmembrane region" description="Helical" evidence="2">
    <location>
        <begin position="56"/>
        <end position="74"/>
    </location>
</feature>
<keyword evidence="2" id="KW-0472">Membrane</keyword>
<proteinExistence type="predicted"/>
<keyword evidence="2" id="KW-1133">Transmembrane helix</keyword>
<dbReference type="Pfam" id="PF04304">
    <property type="entry name" value="DUF454"/>
    <property type="match status" value="1"/>
</dbReference>
<protein>
    <submittedName>
        <fullName evidence="3">YbaN family protein</fullName>
    </submittedName>
</protein>
<feature type="region of interest" description="Disordered" evidence="1">
    <location>
        <begin position="21"/>
        <end position="50"/>
    </location>
</feature>
<dbReference type="EMBL" id="JACMSE010000003">
    <property type="protein sequence ID" value="MBC2888882.1"/>
    <property type="molecule type" value="Genomic_DNA"/>
</dbReference>
<name>A0A842J9U1_9ACTN</name>
<feature type="transmembrane region" description="Helical" evidence="2">
    <location>
        <begin position="80"/>
        <end position="97"/>
    </location>
</feature>
<feature type="transmembrane region" description="Helical" evidence="2">
    <location>
        <begin position="155"/>
        <end position="172"/>
    </location>
</feature>
<evidence type="ECO:0000256" key="1">
    <source>
        <dbReference type="SAM" id="MobiDB-lite"/>
    </source>
</evidence>
<keyword evidence="4" id="KW-1185">Reference proteome</keyword>
<feature type="transmembrane region" description="Helical" evidence="2">
    <location>
        <begin position="130"/>
        <end position="149"/>
    </location>
</feature>
<dbReference type="GO" id="GO:0005886">
    <property type="term" value="C:plasma membrane"/>
    <property type="evidence" value="ECO:0007669"/>
    <property type="project" value="TreeGrafter"/>
</dbReference>
<comment type="caution">
    <text evidence="3">The sequence shown here is derived from an EMBL/GenBank/DDBJ whole genome shotgun (WGS) entry which is preliminary data.</text>
</comment>
<keyword evidence="2" id="KW-0812">Transmembrane</keyword>
<evidence type="ECO:0000313" key="3">
    <source>
        <dbReference type="EMBL" id="MBC2888882.1"/>
    </source>
</evidence>